<organism evidence="8 11">
    <name type="scientific">Hydrogenophaga crassostreae</name>
    <dbReference type="NCBI Taxonomy" id="1763535"/>
    <lineage>
        <taxon>Bacteria</taxon>
        <taxon>Pseudomonadati</taxon>
        <taxon>Pseudomonadota</taxon>
        <taxon>Betaproteobacteria</taxon>
        <taxon>Burkholderiales</taxon>
        <taxon>Comamonadaceae</taxon>
        <taxon>Hydrogenophaga</taxon>
    </lineage>
</organism>
<reference evidence="9 10" key="1">
    <citation type="submission" date="2016-02" db="EMBL/GenBank/DDBJ databases">
        <title>Draft genome sequence of Hydrogenophaga sp. LPB0072.</title>
        <authorList>
            <person name="Shin S.-K."/>
            <person name="Yi H."/>
        </authorList>
    </citation>
    <scope>NUCLEOTIDE SEQUENCE [LARGE SCALE GENOMIC DNA]</scope>
    <source>
        <strain evidence="9 10">LPB0072</strain>
    </source>
</reference>
<dbReference type="Proteomes" id="UP000185680">
    <property type="component" value="Chromosome"/>
</dbReference>
<keyword evidence="7" id="KW-0732">Signal</keyword>
<evidence type="ECO:0000256" key="6">
    <source>
        <dbReference type="SAM" id="Phobius"/>
    </source>
</evidence>
<dbReference type="GO" id="GO:0030255">
    <property type="term" value="P:protein secretion by the type IV secretion system"/>
    <property type="evidence" value="ECO:0007669"/>
    <property type="project" value="InterPro"/>
</dbReference>
<feature type="transmembrane region" description="Helical" evidence="6">
    <location>
        <begin position="251"/>
        <end position="272"/>
    </location>
</feature>
<dbReference type="AlphaFoldDB" id="A0A167IJW8"/>
<keyword evidence="4 6" id="KW-0472">Membrane</keyword>
<dbReference type="EMBL" id="LVWD01000005">
    <property type="protein sequence ID" value="OAD43056.1"/>
    <property type="molecule type" value="Genomic_DNA"/>
</dbReference>
<proteinExistence type="predicted"/>
<comment type="subcellular location">
    <subcellularLocation>
        <location evidence="1">Membrane</location>
        <topology evidence="1">Multi-pass membrane protein</topology>
    </subcellularLocation>
</comment>
<evidence type="ECO:0000256" key="2">
    <source>
        <dbReference type="ARBA" id="ARBA00022692"/>
    </source>
</evidence>
<dbReference type="InterPro" id="IPR007688">
    <property type="entry name" value="Conjugal_tfr_TrbL/VirB6"/>
</dbReference>
<dbReference type="KEGG" id="hyl:LPB072_18525"/>
<keyword evidence="2 6" id="KW-0812">Transmembrane</keyword>
<dbReference type="RefSeq" id="WP_066087340.1">
    <property type="nucleotide sequence ID" value="NZ_CP017476.1"/>
</dbReference>
<evidence type="ECO:0000256" key="5">
    <source>
        <dbReference type="SAM" id="MobiDB-lite"/>
    </source>
</evidence>
<dbReference type="NCBIfam" id="TIGR02783">
    <property type="entry name" value="TrbL_P"/>
    <property type="match status" value="1"/>
</dbReference>
<protein>
    <submittedName>
        <fullName evidence="8">P-type conjugative transfer protein TrbL</fullName>
    </submittedName>
</protein>
<feature type="compositionally biased region" description="Polar residues" evidence="5">
    <location>
        <begin position="377"/>
        <end position="391"/>
    </location>
</feature>
<evidence type="ECO:0000313" key="9">
    <source>
        <dbReference type="EMBL" id="OAD43056.1"/>
    </source>
</evidence>
<dbReference type="STRING" id="1763535.LPB072_18525"/>
<feature type="transmembrane region" description="Helical" evidence="6">
    <location>
        <begin position="82"/>
        <end position="100"/>
    </location>
</feature>
<evidence type="ECO:0000313" key="10">
    <source>
        <dbReference type="Proteomes" id="UP000185657"/>
    </source>
</evidence>
<reference evidence="8 11" key="2">
    <citation type="submission" date="2016-10" db="EMBL/GenBank/DDBJ databases">
        <title>Hydorgenophaga sp. LPB0072 isolated from gastropod.</title>
        <authorList>
            <person name="Kim E."/>
            <person name="Yi H."/>
        </authorList>
    </citation>
    <scope>NUCLEOTIDE SEQUENCE [LARGE SCALE GENOMIC DNA]</scope>
    <source>
        <strain evidence="8 11">LPB0072</strain>
    </source>
</reference>
<feature type="region of interest" description="Disordered" evidence="5">
    <location>
        <begin position="354"/>
        <end position="437"/>
    </location>
</feature>
<keyword evidence="10" id="KW-1185">Reference proteome</keyword>
<feature type="transmembrane region" description="Helical" evidence="6">
    <location>
        <begin position="152"/>
        <end position="171"/>
    </location>
</feature>
<feature type="transmembrane region" description="Helical" evidence="6">
    <location>
        <begin position="47"/>
        <end position="70"/>
    </location>
</feature>
<name>A0A167IJW8_9BURK</name>
<dbReference type="InterPro" id="IPR014150">
    <property type="entry name" value="Conjugal_tfr_TrbL"/>
</dbReference>
<evidence type="ECO:0000313" key="11">
    <source>
        <dbReference type="Proteomes" id="UP000185680"/>
    </source>
</evidence>
<dbReference type="Proteomes" id="UP000185657">
    <property type="component" value="Unassembled WGS sequence"/>
</dbReference>
<evidence type="ECO:0000313" key="8">
    <source>
        <dbReference type="EMBL" id="AOW14534.1"/>
    </source>
</evidence>
<feature type="compositionally biased region" description="Basic and acidic residues" evidence="5">
    <location>
        <begin position="394"/>
        <end position="407"/>
    </location>
</feature>
<gene>
    <name evidence="8" type="ORF">LPB072_18525</name>
    <name evidence="9" type="ORF">LPB72_06025</name>
</gene>
<feature type="transmembrane region" description="Helical" evidence="6">
    <location>
        <begin position="177"/>
        <end position="197"/>
    </location>
</feature>
<evidence type="ECO:0000256" key="7">
    <source>
        <dbReference type="SAM" id="SignalP"/>
    </source>
</evidence>
<feature type="chain" id="PRO_5043321360" evidence="7">
    <location>
        <begin position="24"/>
        <end position="524"/>
    </location>
</feature>
<evidence type="ECO:0000256" key="1">
    <source>
        <dbReference type="ARBA" id="ARBA00004141"/>
    </source>
</evidence>
<feature type="transmembrane region" description="Helical" evidence="6">
    <location>
        <begin position="209"/>
        <end position="231"/>
    </location>
</feature>
<feature type="signal peptide" evidence="7">
    <location>
        <begin position="1"/>
        <end position="23"/>
    </location>
</feature>
<accession>A0A167IJW8</accession>
<evidence type="ECO:0000256" key="4">
    <source>
        <dbReference type="ARBA" id="ARBA00023136"/>
    </source>
</evidence>
<dbReference type="GO" id="GO:0016020">
    <property type="term" value="C:membrane"/>
    <property type="evidence" value="ECO:0007669"/>
    <property type="project" value="UniProtKB-SubCell"/>
</dbReference>
<dbReference type="Pfam" id="PF04610">
    <property type="entry name" value="TrbL"/>
    <property type="match status" value="1"/>
</dbReference>
<feature type="compositionally biased region" description="Polar residues" evidence="5">
    <location>
        <begin position="357"/>
        <end position="369"/>
    </location>
</feature>
<evidence type="ECO:0000256" key="3">
    <source>
        <dbReference type="ARBA" id="ARBA00022989"/>
    </source>
</evidence>
<sequence length="524" mass="54278">MRHFKPIWPLAVVLMLYSTGAAAQLTNQGMLDQVVTEFATRAASWQSVVMNAAMFLFWTLATISLVWTGGTLILRKADIGEFFAEFFRFIMFFGFFLWLLRNGPAIASSIVLSLQRLGEQASGVSSVTPSGIVDIGFMIWKQAISNLSLWNPIDSFVGTALSVAIMLLLAAVAINMLLIMVSAWFLMYAGIFFLGFGGSRWTSDMAINYYKTLLGIAVQLMAMVLLVGIGNDLLTGFYARMNKGTLNFEELGVMLVFCFALLMLVTKIPGLLSGVITGMNISQAGIGGYGAGSVAGAAMGAAGLTAAAAGVAGAAVVSGAQNAVGGASAVKAAFEKAQAGMGGGEGSMPSFGAVSNGAGSSNDTGSTPYAQAAGFSYSPSKSDSEQNQSGPGNAEKDKNMSTSKDGKNTSSNTEKPKPEEAGSNQQRDGTAEGGGGVARAATLTAGTAANLAAGVGSLVKNKAVELAAGFKEGVDNSLAGKVASTIRASSQRVEQEFASNSLEGTYINEEVAAFVNKHRRGPQS</sequence>
<dbReference type="EMBL" id="CP017476">
    <property type="protein sequence ID" value="AOW14534.1"/>
    <property type="molecule type" value="Genomic_DNA"/>
</dbReference>
<keyword evidence="3 6" id="KW-1133">Transmembrane helix</keyword>
<dbReference type="OrthoDB" id="8525003at2"/>